<dbReference type="GO" id="GO:0003724">
    <property type="term" value="F:RNA helicase activity"/>
    <property type="evidence" value="ECO:0007669"/>
    <property type="project" value="UniProtKB-EC"/>
</dbReference>
<dbReference type="InterPro" id="IPR002464">
    <property type="entry name" value="DNA/RNA_helicase_DEAH_CS"/>
</dbReference>
<sequence length="819" mass="91985">MSAHEERKKLQERLQLERRNLPVFQAKSQILEAVEKNQFLVLVGETGSGKTTQIPQFLHHSRLYTNVISQDKAQHRSARHDKRMMIAVVQPRRVAAINVANRVSQEMGCTVGSYVGYSVRFEEKYRMGTTAIKYLTGGMLLREAQLDPMLSDYSIVILDEAHERTAQFDILLGLLKSIASLRPLKLIVMSATIEAEKFAHYLNNCDIFFVGGRQHPVTTFYSVLPQTDIIDATVTTILQLHVDKPAPSLLHEESKTRRSGDIIAFLTGQEEIEEAIFEITSRAKERMIRIESDSHVEGDELATVPLAHSDDISLSLELLPLYAALPFDRQQRVFEVSSDLHTRRVIICTNIAEASVTVPGVSYVVDCGFSKMKYYIPGSSIEVLQAKPISKDSALQRAGRAGREGPGECFRLYPETEFSKLTQHTIPEIVRVSLTSLFLTMKSIGIEDIYSFDFIDMPSLSSLEKAESSLLSLGALERPPPSKKASLMNPVHPITTVTSPLGQAMSILPIEPHYALSVVVSPLFDCQSEILDIVAMLCSENLFVVKHGKESSDDQDHEQGYAAFSSERLKKQFDFDQNKNEGSQDGSDHLLLQRIYQAYTSSASRSVKWCRVRGLNKRSLDRAVRIREQLARYSLQVDKIVHSETTTDQSPEIHSLKHETAKEKRAKPSPDTSFWSPLPSEFVNVTTPSSERILKCLLCGLYMNTATLIPGKKNEYQTSSSSMPISIHPSSSLAAAALEKEKMMKREQFKERQASRKGVDYSSPFLLNMGSVYPEALMFSELVATKKLYLRTCSGINPEWVDIVRTINLSDCLREFSHH</sequence>
<evidence type="ECO:0000256" key="1">
    <source>
        <dbReference type="ARBA" id="ARBA00012552"/>
    </source>
</evidence>
<dbReference type="InterPro" id="IPR007502">
    <property type="entry name" value="Helicase-assoc_dom"/>
</dbReference>
<dbReference type="Pfam" id="PF21010">
    <property type="entry name" value="HA2_C"/>
    <property type="match status" value="1"/>
</dbReference>
<organism evidence="10 11">
    <name type="scientific">Blattamonas nauphoetae</name>
    <dbReference type="NCBI Taxonomy" id="2049346"/>
    <lineage>
        <taxon>Eukaryota</taxon>
        <taxon>Metamonada</taxon>
        <taxon>Preaxostyla</taxon>
        <taxon>Oxymonadida</taxon>
        <taxon>Blattamonas</taxon>
    </lineage>
</organism>
<feature type="domain" description="Helicase C-terminal" evidence="9">
    <location>
        <begin position="248"/>
        <end position="445"/>
    </location>
</feature>
<dbReference type="Pfam" id="PF07717">
    <property type="entry name" value="OB_NTP_bind"/>
    <property type="match status" value="1"/>
</dbReference>
<dbReference type="InterPro" id="IPR027417">
    <property type="entry name" value="P-loop_NTPase"/>
</dbReference>
<evidence type="ECO:0000256" key="7">
    <source>
        <dbReference type="SAM" id="MobiDB-lite"/>
    </source>
</evidence>
<feature type="compositionally biased region" description="Basic and acidic residues" evidence="7">
    <location>
        <begin position="654"/>
        <end position="668"/>
    </location>
</feature>
<keyword evidence="4 10" id="KW-0347">Helicase</keyword>
<keyword evidence="2" id="KW-0547">Nucleotide-binding</keyword>
<dbReference type="SMART" id="SM00490">
    <property type="entry name" value="HELICc"/>
    <property type="match status" value="1"/>
</dbReference>
<dbReference type="Pfam" id="PF00271">
    <property type="entry name" value="Helicase_C"/>
    <property type="match status" value="1"/>
</dbReference>
<dbReference type="InterPro" id="IPR014001">
    <property type="entry name" value="Helicase_ATP-bd"/>
</dbReference>
<feature type="domain" description="Helicase ATP-binding" evidence="8">
    <location>
        <begin position="31"/>
        <end position="211"/>
    </location>
</feature>
<evidence type="ECO:0000256" key="4">
    <source>
        <dbReference type="ARBA" id="ARBA00022806"/>
    </source>
</evidence>
<dbReference type="InterPro" id="IPR001650">
    <property type="entry name" value="Helicase_C-like"/>
</dbReference>
<evidence type="ECO:0000313" key="10">
    <source>
        <dbReference type="EMBL" id="KAK2957678.1"/>
    </source>
</evidence>
<protein>
    <recommendedName>
        <fullName evidence="1">RNA helicase</fullName>
        <ecNumber evidence="1">3.6.4.13</ecNumber>
    </recommendedName>
</protein>
<comment type="catalytic activity">
    <reaction evidence="6">
        <text>ATP + H2O = ADP + phosphate + H(+)</text>
        <dbReference type="Rhea" id="RHEA:13065"/>
        <dbReference type="ChEBI" id="CHEBI:15377"/>
        <dbReference type="ChEBI" id="CHEBI:15378"/>
        <dbReference type="ChEBI" id="CHEBI:30616"/>
        <dbReference type="ChEBI" id="CHEBI:43474"/>
        <dbReference type="ChEBI" id="CHEBI:456216"/>
        <dbReference type="EC" id="3.6.4.13"/>
    </reaction>
</comment>
<keyword evidence="3 10" id="KW-0378">Hydrolase</keyword>
<dbReference type="Gene3D" id="3.40.50.300">
    <property type="entry name" value="P-loop containing nucleotide triphosphate hydrolases"/>
    <property type="match status" value="2"/>
</dbReference>
<evidence type="ECO:0000256" key="3">
    <source>
        <dbReference type="ARBA" id="ARBA00022801"/>
    </source>
</evidence>
<dbReference type="CDD" id="cd18791">
    <property type="entry name" value="SF2_C_RHA"/>
    <property type="match status" value="1"/>
</dbReference>
<dbReference type="InterPro" id="IPR011709">
    <property type="entry name" value="DEAD-box_helicase_OB_fold"/>
</dbReference>
<keyword evidence="11" id="KW-1185">Reference proteome</keyword>
<dbReference type="PANTHER" id="PTHR18934:SF118">
    <property type="entry name" value="ATP-DEPENDENT RNA HELICASE DHX33"/>
    <property type="match status" value="1"/>
</dbReference>
<evidence type="ECO:0000313" key="11">
    <source>
        <dbReference type="Proteomes" id="UP001281761"/>
    </source>
</evidence>
<evidence type="ECO:0000256" key="5">
    <source>
        <dbReference type="ARBA" id="ARBA00022840"/>
    </source>
</evidence>
<name>A0ABQ9Y1Q8_9EUKA</name>
<dbReference type="PANTHER" id="PTHR18934">
    <property type="entry name" value="ATP-DEPENDENT RNA HELICASE"/>
    <property type="match status" value="1"/>
</dbReference>
<dbReference type="Gene3D" id="1.20.120.1080">
    <property type="match status" value="1"/>
</dbReference>
<accession>A0ABQ9Y1Q8</accession>
<evidence type="ECO:0000256" key="6">
    <source>
        <dbReference type="ARBA" id="ARBA00047984"/>
    </source>
</evidence>
<dbReference type="PROSITE" id="PS51194">
    <property type="entry name" value="HELICASE_CTER"/>
    <property type="match status" value="1"/>
</dbReference>
<feature type="region of interest" description="Disordered" evidence="7">
    <location>
        <begin position="644"/>
        <end position="672"/>
    </location>
</feature>
<dbReference type="PROSITE" id="PS00690">
    <property type="entry name" value="DEAH_ATP_HELICASE"/>
    <property type="match status" value="1"/>
</dbReference>
<proteinExistence type="predicted"/>
<dbReference type="Pfam" id="PF00270">
    <property type="entry name" value="DEAD"/>
    <property type="match status" value="1"/>
</dbReference>
<dbReference type="SMART" id="SM00847">
    <property type="entry name" value="HA2"/>
    <property type="match status" value="1"/>
</dbReference>
<dbReference type="GO" id="GO:0016787">
    <property type="term" value="F:hydrolase activity"/>
    <property type="evidence" value="ECO:0007669"/>
    <property type="project" value="UniProtKB-KW"/>
</dbReference>
<keyword evidence="5" id="KW-0067">ATP-binding</keyword>
<dbReference type="EMBL" id="JARBJD010000044">
    <property type="protein sequence ID" value="KAK2957678.1"/>
    <property type="molecule type" value="Genomic_DNA"/>
</dbReference>
<dbReference type="PROSITE" id="PS51192">
    <property type="entry name" value="HELICASE_ATP_BIND_1"/>
    <property type="match status" value="1"/>
</dbReference>
<evidence type="ECO:0000259" key="9">
    <source>
        <dbReference type="PROSITE" id="PS51194"/>
    </source>
</evidence>
<dbReference type="SMART" id="SM00487">
    <property type="entry name" value="DEXDc"/>
    <property type="match status" value="1"/>
</dbReference>
<gene>
    <name evidence="10" type="ORF">BLNAU_7333</name>
</gene>
<evidence type="ECO:0000256" key="2">
    <source>
        <dbReference type="ARBA" id="ARBA00022741"/>
    </source>
</evidence>
<dbReference type="EC" id="3.6.4.13" evidence="1"/>
<dbReference type="Proteomes" id="UP001281761">
    <property type="component" value="Unassembled WGS sequence"/>
</dbReference>
<dbReference type="SUPFAM" id="SSF52540">
    <property type="entry name" value="P-loop containing nucleoside triphosphate hydrolases"/>
    <property type="match status" value="1"/>
</dbReference>
<evidence type="ECO:0000259" key="8">
    <source>
        <dbReference type="PROSITE" id="PS51192"/>
    </source>
</evidence>
<comment type="caution">
    <text evidence="10">The sequence shown here is derived from an EMBL/GenBank/DDBJ whole genome shotgun (WGS) entry which is preliminary data.</text>
</comment>
<reference evidence="10 11" key="1">
    <citation type="journal article" date="2022" name="bioRxiv">
        <title>Genomics of Preaxostyla Flagellates Illuminates Evolutionary Transitions and the Path Towards Mitochondrial Loss.</title>
        <authorList>
            <person name="Novak L.V.F."/>
            <person name="Treitli S.C."/>
            <person name="Pyrih J."/>
            <person name="Halakuc P."/>
            <person name="Pipaliya S.V."/>
            <person name="Vacek V."/>
            <person name="Brzon O."/>
            <person name="Soukal P."/>
            <person name="Eme L."/>
            <person name="Dacks J.B."/>
            <person name="Karnkowska A."/>
            <person name="Elias M."/>
            <person name="Hampl V."/>
        </authorList>
    </citation>
    <scope>NUCLEOTIDE SEQUENCE [LARGE SCALE GENOMIC DNA]</scope>
    <source>
        <strain evidence="10">NAU3</strain>
        <tissue evidence="10">Gut</tissue>
    </source>
</reference>
<dbReference type="InterPro" id="IPR011545">
    <property type="entry name" value="DEAD/DEAH_box_helicase_dom"/>
</dbReference>